<dbReference type="PIRSF" id="PIRSF000887">
    <property type="entry name" value="Pesterase_MJ0037"/>
    <property type="match status" value="1"/>
</dbReference>
<dbReference type="InterPro" id="IPR026336">
    <property type="entry name" value="PdeM-like"/>
</dbReference>
<protein>
    <submittedName>
        <fullName evidence="2">Putative phosphoesterase</fullName>
    </submittedName>
</protein>
<dbReference type="Gene3D" id="3.60.21.10">
    <property type="match status" value="1"/>
</dbReference>
<dbReference type="InterPro" id="IPR029052">
    <property type="entry name" value="Metallo-depent_PP-like"/>
</dbReference>
<evidence type="ECO:0000313" key="2">
    <source>
        <dbReference type="EMBL" id="SFG37643.1"/>
    </source>
</evidence>
<dbReference type="InterPro" id="IPR024173">
    <property type="entry name" value="Pesterase_MJ0037-like"/>
</dbReference>
<dbReference type="InterPro" id="IPR004843">
    <property type="entry name" value="Calcineurin-like_PHP"/>
</dbReference>
<organism evidence="2 3">
    <name type="scientific">Algoriphagus hitonicola</name>
    <dbReference type="NCBI Taxonomy" id="435880"/>
    <lineage>
        <taxon>Bacteria</taxon>
        <taxon>Pseudomonadati</taxon>
        <taxon>Bacteroidota</taxon>
        <taxon>Cytophagia</taxon>
        <taxon>Cytophagales</taxon>
        <taxon>Cyclobacteriaceae</taxon>
        <taxon>Algoriphagus</taxon>
    </lineage>
</organism>
<accession>A0A1I2RC63</accession>
<name>A0A1I2RC63_9BACT</name>
<dbReference type="Pfam" id="PF00149">
    <property type="entry name" value="Metallophos"/>
    <property type="match status" value="1"/>
</dbReference>
<dbReference type="SUPFAM" id="SSF56300">
    <property type="entry name" value="Metallo-dependent phosphatases"/>
    <property type="match status" value="1"/>
</dbReference>
<dbReference type="RefSeq" id="WP_092789657.1">
    <property type="nucleotide sequence ID" value="NZ_FOPC01000003.1"/>
</dbReference>
<keyword evidence="3" id="KW-1185">Reference proteome</keyword>
<evidence type="ECO:0000259" key="1">
    <source>
        <dbReference type="Pfam" id="PF00149"/>
    </source>
</evidence>
<feature type="domain" description="Calcineurin-like phosphoesterase" evidence="1">
    <location>
        <begin position="29"/>
        <end position="117"/>
    </location>
</feature>
<dbReference type="AlphaFoldDB" id="A0A1I2RC63"/>
<proteinExistence type="predicted"/>
<sequence>MNQVQITHQKTELTLLKEKGLWISALSSLFIADLHFGKAAHFRKSGIPIPEPIHSQDLEKLDFLIRKYQPSDIYFLGDLFHSDWNDQWGILMDFFQQFSVIHFHLIQGNHDILPKSVYASSPIKVHQQPIHLGDFTLSHEPLEEILPNQLNICGHIHPGVRLRGLARQSLRIPCFYWDQNQLILPAFGNFTGLAIMNKTPTSKIFGVTEKKVIPILSEF</sequence>
<dbReference type="EMBL" id="FOPC01000003">
    <property type="protein sequence ID" value="SFG37643.1"/>
    <property type="molecule type" value="Genomic_DNA"/>
</dbReference>
<gene>
    <name evidence="2" type="ORF">SAMN04487988_103159</name>
</gene>
<dbReference type="PANTHER" id="PTHR39323:SF1">
    <property type="entry name" value="BLR1149 PROTEIN"/>
    <property type="match status" value="1"/>
</dbReference>
<evidence type="ECO:0000313" key="3">
    <source>
        <dbReference type="Proteomes" id="UP000199642"/>
    </source>
</evidence>
<dbReference type="STRING" id="435880.SAMN04487988_103159"/>
<reference evidence="3" key="1">
    <citation type="submission" date="2016-10" db="EMBL/GenBank/DDBJ databases">
        <authorList>
            <person name="Varghese N."/>
            <person name="Submissions S."/>
        </authorList>
    </citation>
    <scope>NUCLEOTIDE SEQUENCE [LARGE SCALE GENOMIC DNA]</scope>
    <source>
        <strain evidence="3">DSM 19315</strain>
    </source>
</reference>
<dbReference type="OrthoDB" id="9795838at2"/>
<dbReference type="GO" id="GO:0016787">
    <property type="term" value="F:hydrolase activity"/>
    <property type="evidence" value="ECO:0007669"/>
    <property type="project" value="InterPro"/>
</dbReference>
<dbReference type="PANTHER" id="PTHR39323">
    <property type="entry name" value="BLR1149 PROTEIN"/>
    <property type="match status" value="1"/>
</dbReference>
<dbReference type="Proteomes" id="UP000199642">
    <property type="component" value="Unassembled WGS sequence"/>
</dbReference>
<dbReference type="NCBIfam" id="TIGR04123">
    <property type="entry name" value="P_estr_lig_assc"/>
    <property type="match status" value="1"/>
</dbReference>